<reference evidence="2" key="1">
    <citation type="submission" date="2023-03" db="EMBL/GenBank/DDBJ databases">
        <title>Massive genome expansion in bonnet fungi (Mycena s.s.) driven by repeated elements and novel gene families across ecological guilds.</title>
        <authorList>
            <consortium name="Lawrence Berkeley National Laboratory"/>
            <person name="Harder C.B."/>
            <person name="Miyauchi S."/>
            <person name="Viragh M."/>
            <person name="Kuo A."/>
            <person name="Thoen E."/>
            <person name="Andreopoulos B."/>
            <person name="Lu D."/>
            <person name="Skrede I."/>
            <person name="Drula E."/>
            <person name="Henrissat B."/>
            <person name="Morin E."/>
            <person name="Kohler A."/>
            <person name="Barry K."/>
            <person name="LaButti K."/>
            <person name="Morin E."/>
            <person name="Salamov A."/>
            <person name="Lipzen A."/>
            <person name="Mereny Z."/>
            <person name="Hegedus B."/>
            <person name="Baldrian P."/>
            <person name="Stursova M."/>
            <person name="Weitz H."/>
            <person name="Taylor A."/>
            <person name="Grigoriev I.V."/>
            <person name="Nagy L.G."/>
            <person name="Martin F."/>
            <person name="Kauserud H."/>
        </authorList>
    </citation>
    <scope>NUCLEOTIDE SEQUENCE</scope>
    <source>
        <strain evidence="2">CBHHK200</strain>
    </source>
</reference>
<feature type="region of interest" description="Disordered" evidence="1">
    <location>
        <begin position="149"/>
        <end position="170"/>
    </location>
</feature>
<name>A0AAD6TG73_9AGAR</name>
<dbReference type="AlphaFoldDB" id="A0AAD6TG73"/>
<sequence>MYLTRWAIPGEPYPLAFLPNWLMPEPTYVFVADGRYYWAQYGDLKRIEGPFTSHDEFLRRLGEDKCMYEQGQRFQICLTSISPLVCGILMSALPFHIDTTSIYQILSIPAPNTLDKVALFSPPTTQAAGGRGYILGSSVEKEGSVADGPHLHGMGEPRDSAGADSKGVGKAQSRMVRTCTEYDTLVRFKRGPFMREDSFFLQSKGNTRIVRTCTDWEEHDVEYSVGIIQAHTAGIGPTANHFFSFPKPTNLLSVEEEGPVADGNARSIRALAHGGQADIFFMKDKHLLHARARGLSFEVEEPRRSANQTTELLYRRRDKSLEDRQEKNMGYHNPTSIVQIARAPAKLSEELPVASLVLRDAVKPLRTRAGDPTVARFSSPTFEQARGPRFAEDLTASGGQVRFGNRFGVRALKAKIEPEPNPNLFAPFRRNFLQISVLEVHAPTECRLCQSSPDAPYDLLVRFRFGVREIPEPKAAFEFGVREKRA</sequence>
<evidence type="ECO:0000313" key="2">
    <source>
        <dbReference type="EMBL" id="KAJ7046024.1"/>
    </source>
</evidence>
<evidence type="ECO:0000256" key="1">
    <source>
        <dbReference type="SAM" id="MobiDB-lite"/>
    </source>
</evidence>
<gene>
    <name evidence="2" type="ORF">C8F04DRAFT_1172994</name>
</gene>
<proteinExistence type="predicted"/>
<evidence type="ECO:0000313" key="3">
    <source>
        <dbReference type="Proteomes" id="UP001218188"/>
    </source>
</evidence>
<comment type="caution">
    <text evidence="2">The sequence shown here is derived from an EMBL/GenBank/DDBJ whole genome shotgun (WGS) entry which is preliminary data.</text>
</comment>
<dbReference type="EMBL" id="JARJCM010000003">
    <property type="protein sequence ID" value="KAJ7046024.1"/>
    <property type="molecule type" value="Genomic_DNA"/>
</dbReference>
<feature type="compositionally biased region" description="Basic and acidic residues" evidence="1">
    <location>
        <begin position="149"/>
        <end position="161"/>
    </location>
</feature>
<dbReference type="Proteomes" id="UP001218188">
    <property type="component" value="Unassembled WGS sequence"/>
</dbReference>
<organism evidence="2 3">
    <name type="scientific">Mycena alexandri</name>
    <dbReference type="NCBI Taxonomy" id="1745969"/>
    <lineage>
        <taxon>Eukaryota</taxon>
        <taxon>Fungi</taxon>
        <taxon>Dikarya</taxon>
        <taxon>Basidiomycota</taxon>
        <taxon>Agaricomycotina</taxon>
        <taxon>Agaricomycetes</taxon>
        <taxon>Agaricomycetidae</taxon>
        <taxon>Agaricales</taxon>
        <taxon>Marasmiineae</taxon>
        <taxon>Mycenaceae</taxon>
        <taxon>Mycena</taxon>
    </lineage>
</organism>
<keyword evidence="3" id="KW-1185">Reference proteome</keyword>
<accession>A0AAD6TG73</accession>
<protein>
    <submittedName>
        <fullName evidence="2">Uncharacterized protein</fullName>
    </submittedName>
</protein>